<feature type="transmembrane region" description="Helical" evidence="1">
    <location>
        <begin position="6"/>
        <end position="26"/>
    </location>
</feature>
<proteinExistence type="predicted"/>
<sequence>MTSLTFVFTIKYIFFIGILWFIIISFKQSNEVAVYNNNNLLPWDKNTNNISMLKLTYNNNNKCLLRNKNFLKKEEKNILFTYTANEEDIQIKKKQSRTKLLFFTIFHSIIFINIPLLIISNFDIFYINSKKVKKSTKTKNFFSTRKIMLPIINYQRSSSVSSFIFDKKYESFYGRNSNNNLGSYSKYNKTIIMHYQESPLYSYC</sequence>
<dbReference type="WBParaSite" id="SSTP_0000193300.1">
    <property type="protein sequence ID" value="SSTP_0000193300.1"/>
    <property type="gene ID" value="SSTP_0000193300"/>
</dbReference>
<organism evidence="2">
    <name type="scientific">Strongyloides stercoralis</name>
    <name type="common">Threadworm</name>
    <dbReference type="NCBI Taxonomy" id="6248"/>
    <lineage>
        <taxon>Eukaryota</taxon>
        <taxon>Metazoa</taxon>
        <taxon>Ecdysozoa</taxon>
        <taxon>Nematoda</taxon>
        <taxon>Chromadorea</taxon>
        <taxon>Rhabditida</taxon>
        <taxon>Tylenchina</taxon>
        <taxon>Panagrolaimomorpha</taxon>
        <taxon>Strongyloidoidea</taxon>
        <taxon>Strongyloididae</taxon>
        <taxon>Strongyloides</taxon>
    </lineage>
</organism>
<feature type="transmembrane region" description="Helical" evidence="1">
    <location>
        <begin position="100"/>
        <end position="127"/>
    </location>
</feature>
<name>A0A0K0DXG8_STRER</name>
<keyword evidence="1" id="KW-0472">Membrane</keyword>
<accession>A0A0K0DXG8</accession>
<keyword evidence="1" id="KW-0812">Transmembrane</keyword>
<dbReference type="AlphaFoldDB" id="A0A0K0DXG8"/>
<reference evidence="2" key="1">
    <citation type="submission" date="2015-08" db="UniProtKB">
        <authorList>
            <consortium name="WormBaseParasite"/>
        </authorList>
    </citation>
    <scope>IDENTIFICATION</scope>
</reference>
<protein>
    <submittedName>
        <fullName evidence="2">Uncharacterized protein</fullName>
    </submittedName>
</protein>
<evidence type="ECO:0000256" key="1">
    <source>
        <dbReference type="SAM" id="Phobius"/>
    </source>
</evidence>
<evidence type="ECO:0000313" key="2">
    <source>
        <dbReference type="WBParaSite" id="SSTP_0000193300.1"/>
    </source>
</evidence>
<keyword evidence="1" id="KW-1133">Transmembrane helix</keyword>